<dbReference type="OrthoDB" id="432528at2759"/>
<accession>A0A137PIN3</accession>
<reference evidence="1 2" key="1">
    <citation type="journal article" date="2015" name="Genome Biol. Evol.">
        <title>Phylogenomic analyses indicate that early fungi evolved digesting cell walls of algal ancestors of land plants.</title>
        <authorList>
            <person name="Chang Y."/>
            <person name="Wang S."/>
            <person name="Sekimoto S."/>
            <person name="Aerts A.L."/>
            <person name="Choi C."/>
            <person name="Clum A."/>
            <person name="LaButti K.M."/>
            <person name="Lindquist E.A."/>
            <person name="Yee Ngan C."/>
            <person name="Ohm R.A."/>
            <person name="Salamov A.A."/>
            <person name="Grigoriev I.V."/>
            <person name="Spatafora J.W."/>
            <person name="Berbee M.L."/>
        </authorList>
    </citation>
    <scope>NUCLEOTIDE SEQUENCE [LARGE SCALE GENOMIC DNA]</scope>
    <source>
        <strain evidence="1 2">NRRL 28638</strain>
    </source>
</reference>
<dbReference type="InterPro" id="IPR015915">
    <property type="entry name" value="Kelch-typ_b-propeller"/>
</dbReference>
<proteinExistence type="predicted"/>
<dbReference type="AlphaFoldDB" id="A0A137PIN3"/>
<dbReference type="EMBL" id="KQ964419">
    <property type="protein sequence ID" value="KXN74852.1"/>
    <property type="molecule type" value="Genomic_DNA"/>
</dbReference>
<name>A0A137PIN3_CONC2</name>
<evidence type="ECO:0000313" key="1">
    <source>
        <dbReference type="EMBL" id="KXN74852.1"/>
    </source>
</evidence>
<organism evidence="1 2">
    <name type="scientific">Conidiobolus coronatus (strain ATCC 28846 / CBS 209.66 / NRRL 28638)</name>
    <name type="common">Delacroixia coronata</name>
    <dbReference type="NCBI Taxonomy" id="796925"/>
    <lineage>
        <taxon>Eukaryota</taxon>
        <taxon>Fungi</taxon>
        <taxon>Fungi incertae sedis</taxon>
        <taxon>Zoopagomycota</taxon>
        <taxon>Entomophthoromycotina</taxon>
        <taxon>Entomophthoromycetes</taxon>
        <taxon>Entomophthorales</taxon>
        <taxon>Ancylistaceae</taxon>
        <taxon>Conidiobolus</taxon>
    </lineage>
</organism>
<evidence type="ECO:0000313" key="2">
    <source>
        <dbReference type="Proteomes" id="UP000070444"/>
    </source>
</evidence>
<dbReference type="Proteomes" id="UP000070444">
    <property type="component" value="Unassembled WGS sequence"/>
</dbReference>
<dbReference type="SUPFAM" id="SSF117281">
    <property type="entry name" value="Kelch motif"/>
    <property type="match status" value="1"/>
</dbReference>
<evidence type="ECO:0008006" key="3">
    <source>
        <dbReference type="Google" id="ProtNLM"/>
    </source>
</evidence>
<sequence length="237" mass="26666">MSLINDSNLIQFPTHENFPVKGYTINTIKNGLGAALYVTGGDLYSKKDRKYSECNSFYKYNFTSKGWVDMSHSVDGKLKPLSYHNSVVIDNRYLVILGGRRRVIYSGFDEYKNPIYEYNSLYNLTIFDTVTSNWENVNINVGIFDTNIVSFQFNGFLATAYKDKIVVLGGSTGVNQSNINIKNGHLGILDLKSKSWAWTPILNEDGSIYGSLRVDGEVLAFNDQLIISSSVFNGIRE</sequence>
<dbReference type="Gene3D" id="2.120.10.80">
    <property type="entry name" value="Kelch-type beta propeller"/>
    <property type="match status" value="1"/>
</dbReference>
<gene>
    <name evidence="1" type="ORF">CONCODRAFT_1917</name>
</gene>
<protein>
    <recommendedName>
        <fullName evidence="3">Galactose oxidase</fullName>
    </recommendedName>
</protein>
<keyword evidence="2" id="KW-1185">Reference proteome</keyword>